<evidence type="ECO:0000256" key="1">
    <source>
        <dbReference type="ARBA" id="ARBA00004184"/>
    </source>
</evidence>
<evidence type="ECO:0000313" key="8">
    <source>
        <dbReference type="EMBL" id="CRK99716.1"/>
    </source>
</evidence>
<dbReference type="InterPro" id="IPR045520">
    <property type="entry name" value="GPAT/DHAPAT_C"/>
</dbReference>
<dbReference type="GO" id="GO:0019432">
    <property type="term" value="P:triglyceride biosynthetic process"/>
    <property type="evidence" value="ECO:0007669"/>
    <property type="project" value="TreeGrafter"/>
</dbReference>
<evidence type="ECO:0000256" key="6">
    <source>
        <dbReference type="PIRNR" id="PIRNR000437"/>
    </source>
</evidence>
<dbReference type="GO" id="GO:0031966">
    <property type="term" value="C:mitochondrial membrane"/>
    <property type="evidence" value="ECO:0007669"/>
    <property type="project" value="TreeGrafter"/>
</dbReference>
<dbReference type="GO" id="GO:0006631">
    <property type="term" value="P:fatty acid metabolic process"/>
    <property type="evidence" value="ECO:0007669"/>
    <property type="project" value="TreeGrafter"/>
</dbReference>
<dbReference type="Pfam" id="PF01553">
    <property type="entry name" value="Acyltransferase"/>
    <property type="match status" value="1"/>
</dbReference>
<dbReference type="GO" id="GO:0008654">
    <property type="term" value="P:phospholipid biosynthetic process"/>
    <property type="evidence" value="ECO:0007669"/>
    <property type="project" value="TreeGrafter"/>
</dbReference>
<keyword evidence="4" id="KW-0472">Membrane</keyword>
<sequence>MSEKSQEYLKDYKNLLDKNINFMLQPYNPIVPIKKGRRPTPAEVKLRVLQSQKLNRYLDDVSKNKEDRQKKVFEMLQILTEIAFQRKILVIRTLGSVLSKLLNQLYTSVLINERSINSLKASFGNQQVIYLPSHRSYADFMLMSVVCFCYNVEIPAIAAGMDFHGMMGIGEALRKTGAFFMRRKFGENDFYWRLFREYMHEVITFNDQGLEFFIEGTRSRSCKALTPKTGLLSMALEPYFMGEIHNLKIVPISISYEKPLEEQLFVYELLGIPKPKESTLGFFKAITNLKNQNLGKIYFDFCEPITLNEYYGEKSKLNRFAHASEPSFVQTLDPYELNLITELGHDVVRKQQEKIVIMSFNLIALIYNEATFTGNVKNLTFWELERKVLELIHLFEGLGAIVAVDTKNLEKDIKETILIHQNILQVKGSNSNLKMIRSNVDLSNINASKLKGIALCDEVMNVAIPVVSLQLYCNPTLFWLVEPSFIILSLLEENEISIKDLKENVGKLRQIFIHEFVLYPGFSDDDFNQTLDNMISLEILHKTNHETIELNSNSKYINLLLSAIAPFINSYLNTSRVIFKNLQDKTFVEKDVFIAAQTYLEEEILKGLGNVHPYSLCLDSISLLIFSLCNAGFLLKQKKDCVNHYTINFDNLSSFVEILDNLNSKLPFEYNYFDVKKPSKL</sequence>
<dbReference type="GO" id="GO:0008611">
    <property type="term" value="P:ether lipid biosynthetic process"/>
    <property type="evidence" value="ECO:0007669"/>
    <property type="project" value="TreeGrafter"/>
</dbReference>
<dbReference type="GO" id="GO:0016287">
    <property type="term" value="F:glycerone-phosphate O-acyltransferase activity"/>
    <property type="evidence" value="ECO:0007669"/>
    <property type="project" value="TreeGrafter"/>
</dbReference>
<evidence type="ECO:0000256" key="4">
    <source>
        <dbReference type="ARBA" id="ARBA00023136"/>
    </source>
</evidence>
<evidence type="ECO:0000313" key="9">
    <source>
        <dbReference type="Proteomes" id="UP000183832"/>
    </source>
</evidence>
<dbReference type="STRING" id="568069.A0A1J1IJJ8"/>
<dbReference type="GO" id="GO:0012505">
    <property type="term" value="C:endomembrane system"/>
    <property type="evidence" value="ECO:0007669"/>
    <property type="project" value="UniProtKB-SubCell"/>
</dbReference>
<dbReference type="InterPro" id="IPR041728">
    <property type="entry name" value="GPAT/DHAPAT_LPLAT"/>
</dbReference>
<dbReference type="SMART" id="SM00563">
    <property type="entry name" value="PlsC"/>
    <property type="match status" value="1"/>
</dbReference>
<gene>
    <name evidence="8" type="ORF">CLUMA_CG013002</name>
</gene>
<evidence type="ECO:0000259" key="7">
    <source>
        <dbReference type="SMART" id="SM00563"/>
    </source>
</evidence>
<dbReference type="CDD" id="cd07993">
    <property type="entry name" value="LPLAT_DHAPAT-like"/>
    <property type="match status" value="1"/>
</dbReference>
<accession>A0A1J1IJJ8</accession>
<keyword evidence="5 6" id="KW-0012">Acyltransferase</keyword>
<dbReference type="PANTHER" id="PTHR12563:SF17">
    <property type="entry name" value="DIHYDROXYACETONE PHOSPHATE ACYLTRANSFERASE"/>
    <property type="match status" value="1"/>
</dbReference>
<dbReference type="InterPro" id="IPR022284">
    <property type="entry name" value="GPAT/DHAPAT"/>
</dbReference>
<keyword evidence="9" id="KW-1185">Reference proteome</keyword>
<dbReference type="OrthoDB" id="10255570at2759"/>
<feature type="domain" description="Phospholipid/glycerol acyltransferase" evidence="7">
    <location>
        <begin position="128"/>
        <end position="257"/>
    </location>
</feature>
<dbReference type="EMBL" id="CVRI01000052">
    <property type="protein sequence ID" value="CRK99716.1"/>
    <property type="molecule type" value="Genomic_DNA"/>
</dbReference>
<dbReference type="AlphaFoldDB" id="A0A1J1IJJ8"/>
<dbReference type="Proteomes" id="UP000183832">
    <property type="component" value="Unassembled WGS sequence"/>
</dbReference>
<dbReference type="Pfam" id="PF19277">
    <property type="entry name" value="GPAT_C"/>
    <property type="match status" value="1"/>
</dbReference>
<name>A0A1J1IJJ8_9DIPT</name>
<dbReference type="GO" id="GO:0004366">
    <property type="term" value="F:glycerol-3-phosphate O-acyltransferase activity"/>
    <property type="evidence" value="ECO:0007669"/>
    <property type="project" value="TreeGrafter"/>
</dbReference>
<dbReference type="InterPro" id="IPR002123">
    <property type="entry name" value="Plipid/glycerol_acylTrfase"/>
</dbReference>
<dbReference type="PIRSF" id="PIRSF000437">
    <property type="entry name" value="GPAT_DHAPAT"/>
    <property type="match status" value="1"/>
</dbReference>
<proteinExistence type="inferred from homology"/>
<dbReference type="PANTHER" id="PTHR12563">
    <property type="entry name" value="GLYCEROL-3-PHOSPHATE ACYLTRANSFERASE"/>
    <property type="match status" value="1"/>
</dbReference>
<evidence type="ECO:0000256" key="5">
    <source>
        <dbReference type="ARBA" id="ARBA00023315"/>
    </source>
</evidence>
<dbReference type="GO" id="GO:0005778">
    <property type="term" value="C:peroxisomal membrane"/>
    <property type="evidence" value="ECO:0007669"/>
    <property type="project" value="TreeGrafter"/>
</dbReference>
<dbReference type="SUPFAM" id="SSF69593">
    <property type="entry name" value="Glycerol-3-phosphate (1)-acyltransferase"/>
    <property type="match status" value="1"/>
</dbReference>
<comment type="similarity">
    <text evidence="2 6">Belongs to the GPAT/DAPAT family.</text>
</comment>
<evidence type="ECO:0000256" key="3">
    <source>
        <dbReference type="ARBA" id="ARBA00022679"/>
    </source>
</evidence>
<organism evidence="8 9">
    <name type="scientific">Clunio marinus</name>
    <dbReference type="NCBI Taxonomy" id="568069"/>
    <lineage>
        <taxon>Eukaryota</taxon>
        <taxon>Metazoa</taxon>
        <taxon>Ecdysozoa</taxon>
        <taxon>Arthropoda</taxon>
        <taxon>Hexapoda</taxon>
        <taxon>Insecta</taxon>
        <taxon>Pterygota</taxon>
        <taxon>Neoptera</taxon>
        <taxon>Endopterygota</taxon>
        <taxon>Diptera</taxon>
        <taxon>Nematocera</taxon>
        <taxon>Chironomoidea</taxon>
        <taxon>Chironomidae</taxon>
        <taxon>Clunio</taxon>
    </lineage>
</organism>
<reference evidence="8 9" key="1">
    <citation type="submission" date="2015-04" db="EMBL/GenBank/DDBJ databases">
        <authorList>
            <person name="Syromyatnikov M.Y."/>
            <person name="Popov V.N."/>
        </authorList>
    </citation>
    <scope>NUCLEOTIDE SEQUENCE [LARGE SCALE GENOMIC DNA]</scope>
</reference>
<evidence type="ECO:0000256" key="2">
    <source>
        <dbReference type="ARBA" id="ARBA00007937"/>
    </source>
</evidence>
<comment type="subcellular location">
    <subcellularLocation>
        <location evidence="1">Endomembrane system</location>
        <topology evidence="1">Peripheral membrane protein</topology>
    </subcellularLocation>
</comment>
<protein>
    <submittedName>
        <fullName evidence="8">CLUMA_CG013002, isoform A</fullName>
    </submittedName>
</protein>
<keyword evidence="3 6" id="KW-0808">Transferase</keyword>